<proteinExistence type="predicted"/>
<dbReference type="RefSeq" id="WP_279928655.1">
    <property type="nucleotide sequence ID" value="NZ_JARWBG010000016.1"/>
</dbReference>
<evidence type="ECO:0000313" key="5">
    <source>
        <dbReference type="Proteomes" id="UP001223144"/>
    </source>
</evidence>
<keyword evidence="2" id="KW-0812">Transmembrane</keyword>
<evidence type="ECO:0000259" key="3">
    <source>
        <dbReference type="Pfam" id="PF20568"/>
    </source>
</evidence>
<feature type="region of interest" description="Disordered" evidence="1">
    <location>
        <begin position="315"/>
        <end position="417"/>
    </location>
</feature>
<feature type="compositionally biased region" description="Basic and acidic residues" evidence="1">
    <location>
        <begin position="315"/>
        <end position="327"/>
    </location>
</feature>
<dbReference type="InterPro" id="IPR046704">
    <property type="entry name" value="DUF6777"/>
</dbReference>
<keyword evidence="5" id="KW-1185">Reference proteome</keyword>
<accession>A0ABT6HN95</accession>
<keyword evidence="2" id="KW-1133">Transmembrane helix</keyword>
<dbReference type="EMBL" id="JARWBG010000016">
    <property type="protein sequence ID" value="MDH2390193.1"/>
    <property type="molecule type" value="Genomic_DNA"/>
</dbReference>
<name>A0ABT6HN95_9ACTN</name>
<dbReference type="Pfam" id="PF20568">
    <property type="entry name" value="DUF6777"/>
    <property type="match status" value="1"/>
</dbReference>
<dbReference type="Proteomes" id="UP001223144">
    <property type="component" value="Unassembled WGS sequence"/>
</dbReference>
<feature type="region of interest" description="Disordered" evidence="1">
    <location>
        <begin position="120"/>
        <end position="173"/>
    </location>
</feature>
<feature type="domain" description="DUF6777" evidence="3">
    <location>
        <begin position="157"/>
        <end position="319"/>
    </location>
</feature>
<evidence type="ECO:0000256" key="2">
    <source>
        <dbReference type="SAM" id="Phobius"/>
    </source>
</evidence>
<feature type="compositionally biased region" description="Gly residues" evidence="1">
    <location>
        <begin position="47"/>
        <end position="76"/>
    </location>
</feature>
<evidence type="ECO:0000313" key="4">
    <source>
        <dbReference type="EMBL" id="MDH2390193.1"/>
    </source>
</evidence>
<organism evidence="4 5">
    <name type="scientific">Streptomyces chengmaiensis</name>
    <dbReference type="NCBI Taxonomy" id="3040919"/>
    <lineage>
        <taxon>Bacteria</taxon>
        <taxon>Bacillati</taxon>
        <taxon>Actinomycetota</taxon>
        <taxon>Actinomycetes</taxon>
        <taxon>Kitasatosporales</taxon>
        <taxon>Streptomycetaceae</taxon>
        <taxon>Streptomyces</taxon>
    </lineage>
</organism>
<comment type="caution">
    <text evidence="4">The sequence shown here is derived from an EMBL/GenBank/DDBJ whole genome shotgun (WGS) entry which is preliminary data.</text>
</comment>
<keyword evidence="2" id="KW-0472">Membrane</keyword>
<feature type="region of interest" description="Disordered" evidence="1">
    <location>
        <begin position="1"/>
        <end position="81"/>
    </location>
</feature>
<feature type="compositionally biased region" description="Low complexity" evidence="1">
    <location>
        <begin position="337"/>
        <end position="394"/>
    </location>
</feature>
<feature type="transmembrane region" description="Helical" evidence="2">
    <location>
        <begin position="84"/>
        <end position="104"/>
    </location>
</feature>
<feature type="compositionally biased region" description="Low complexity" evidence="1">
    <location>
        <begin position="18"/>
        <end position="31"/>
    </location>
</feature>
<feature type="compositionally biased region" description="Pro residues" evidence="1">
    <location>
        <begin position="32"/>
        <end position="46"/>
    </location>
</feature>
<protein>
    <recommendedName>
        <fullName evidence="3">DUF6777 domain-containing protein</fullName>
    </recommendedName>
</protein>
<gene>
    <name evidence="4" type="ORF">QCN29_15620</name>
</gene>
<reference evidence="4 5" key="1">
    <citation type="submission" date="2023-04" db="EMBL/GenBank/DDBJ databases">
        <title>Streptomyces chengmaiensis sp. nov. isolated from the stem of mangrove plant in Hainan.</title>
        <authorList>
            <person name="Huang X."/>
            <person name="Zhou S."/>
            <person name="Chu X."/>
            <person name="Xie Y."/>
            <person name="Lin Y."/>
        </authorList>
    </citation>
    <scope>NUCLEOTIDE SEQUENCE [LARGE SCALE GENOMIC DNA]</scope>
    <source>
        <strain evidence="4 5">HNM0663</strain>
    </source>
</reference>
<evidence type="ECO:0000256" key="1">
    <source>
        <dbReference type="SAM" id="MobiDB-lite"/>
    </source>
</evidence>
<sequence length="417" mass="41874">MSSQPPSSDRPTGPPSGPLSGPSQEGPTQQSPTPPPASTPPEPPGGPGEGGPGGGGGGGEGGGEGGGPAGGPGKGPGRPWWRSVPIVAGIAAAVVVAAVLAVVLSAGGGDAEDEVFLQAAGSTGPDPFTESSAEASPSAPPPPSPASPEEDDGRVTRTVDGSEPGLYGGTRNVPSCDVEQQIRYLTDQPDKNQAFASVLDIQPDAVPDYLRSLTPVQLRADTRVTNHGYKDGEATSYQAVLQAGTAVLVDDRGVPRVRCACGNPLTPPQALQGSVQRRGDSWPGYSPSNTVAVTPSTTVVNVFILFDFENGEWFARDKGDTGEKDRPTTPPSPDESPSPTDSPTSPTPTDSPTGSPTETPATETPGTETPATETPVEPTEDVGPTDGTGTYGPPAASPDGAARTSAASYGLPVPPSV</sequence>
<feature type="compositionally biased region" description="Polar residues" evidence="1">
    <location>
        <begin position="1"/>
        <end position="10"/>
    </location>
</feature>